<dbReference type="PANTHER" id="PTHR46268">
    <property type="entry name" value="STRESS RESPONSE PROTEIN NHAX"/>
    <property type="match status" value="1"/>
</dbReference>
<sequence>MFKRLLVPLDGSKMAESAIPWSLLIAEKAGSKVLLTHILEKSPPSTIHGEPHIKDLKSAEHYLEELRKRFPPYIEVDIHVHAVPAGNVAASIADHVNEMGADLIILTSHGRQGIRGLILGSIGQQVLRATYAPVLLLKADGVKRDLPKVNCILLPLDGTKQSEKAIPIASNMAEMLEARLLLLLVVPTIGTVRGDQAATARILPLATSAVLELEKDEATQYLEDVRAGLPEKIDANFKVLRGDPVEVVSQEAMRPDIGLVVMASHGHPGFSAIWSASVGSNVQYRIDKPMLLVRP</sequence>
<dbReference type="InterPro" id="IPR014729">
    <property type="entry name" value="Rossmann-like_a/b/a_fold"/>
</dbReference>
<dbReference type="eggNOG" id="COG0589">
    <property type="taxonomic scope" value="Bacteria"/>
</dbReference>
<organism evidence="3 4">
    <name type="scientific">Thermobaculum terrenum (strain ATCC BAA-798 / CCMEE 7001 / YNP1)</name>
    <dbReference type="NCBI Taxonomy" id="525904"/>
    <lineage>
        <taxon>Bacteria</taxon>
        <taxon>Bacillati</taxon>
        <taxon>Chloroflexota</taxon>
        <taxon>Chloroflexia</taxon>
        <taxon>Candidatus Thermobaculales</taxon>
        <taxon>Candidatus Thermobaculaceae</taxon>
        <taxon>Thermobaculum</taxon>
    </lineage>
</organism>
<name>D1CCH5_THET1</name>
<feature type="domain" description="UspA" evidence="2">
    <location>
        <begin position="1"/>
        <end position="138"/>
    </location>
</feature>
<comment type="similarity">
    <text evidence="1">Belongs to the universal stress protein A family.</text>
</comment>
<feature type="domain" description="UspA" evidence="2">
    <location>
        <begin position="152"/>
        <end position="294"/>
    </location>
</feature>
<reference evidence="4" key="1">
    <citation type="journal article" date="2010" name="Stand. Genomic Sci.">
        <title>Complete genome sequence of 'Thermobaculum terrenum' type strain (YNP1).</title>
        <authorList>
            <person name="Kiss H."/>
            <person name="Cleland D."/>
            <person name="Lapidus A."/>
            <person name="Lucas S."/>
            <person name="Glavina Del Rio T."/>
            <person name="Nolan M."/>
            <person name="Tice H."/>
            <person name="Han C."/>
            <person name="Goodwin L."/>
            <person name="Pitluck S."/>
            <person name="Liolios K."/>
            <person name="Ivanova N."/>
            <person name="Mavromatis K."/>
            <person name="Ovchinnikova G."/>
            <person name="Pati A."/>
            <person name="Chen A."/>
            <person name="Palaniappan K."/>
            <person name="Land M."/>
            <person name="Hauser L."/>
            <person name="Chang Y."/>
            <person name="Jeffries C."/>
            <person name="Lu M."/>
            <person name="Brettin T."/>
            <person name="Detter J."/>
            <person name="Goker M."/>
            <person name="Tindall B."/>
            <person name="Beck B."/>
            <person name="McDermott T."/>
            <person name="Woyke T."/>
            <person name="Bristow J."/>
            <person name="Eisen J."/>
            <person name="Markowitz V."/>
            <person name="Hugenholtz P."/>
            <person name="Kyrpides N."/>
            <person name="Klenk H."/>
            <person name="Cheng J."/>
        </authorList>
    </citation>
    <scope>NUCLEOTIDE SEQUENCE [LARGE SCALE GENOMIC DNA]</scope>
    <source>
        <strain evidence="4">ATCC BAA-798 / YNP1</strain>
    </source>
</reference>
<proteinExistence type="inferred from homology"/>
<evidence type="ECO:0000313" key="4">
    <source>
        <dbReference type="Proteomes" id="UP000000323"/>
    </source>
</evidence>
<keyword evidence="4" id="KW-1185">Reference proteome</keyword>
<dbReference type="Gene3D" id="3.40.50.620">
    <property type="entry name" value="HUPs"/>
    <property type="match status" value="1"/>
</dbReference>
<gene>
    <name evidence="3" type="ordered locus">Tter_1584</name>
</gene>
<dbReference type="Proteomes" id="UP000000323">
    <property type="component" value="Chromosome 1"/>
</dbReference>
<dbReference type="InterPro" id="IPR006015">
    <property type="entry name" value="Universal_stress_UspA"/>
</dbReference>
<accession>D1CCH5</accession>
<dbReference type="HOGENOM" id="CLU_049301_2_1_0"/>
<evidence type="ECO:0000256" key="1">
    <source>
        <dbReference type="ARBA" id="ARBA00008791"/>
    </source>
</evidence>
<dbReference type="RefSeq" id="WP_012875524.1">
    <property type="nucleotide sequence ID" value="NC_013525.1"/>
</dbReference>
<dbReference type="STRING" id="525904.Tter_1584"/>
<dbReference type="Gene3D" id="3.40.50.12370">
    <property type="match status" value="1"/>
</dbReference>
<evidence type="ECO:0000259" key="2">
    <source>
        <dbReference type="Pfam" id="PF00582"/>
    </source>
</evidence>
<dbReference type="OrthoDB" id="9794782at2"/>
<dbReference type="PANTHER" id="PTHR46268:SF6">
    <property type="entry name" value="UNIVERSAL STRESS PROTEIN UP12"/>
    <property type="match status" value="1"/>
</dbReference>
<dbReference type="KEGG" id="ttr:Tter_1584"/>
<dbReference type="InterPro" id="IPR006016">
    <property type="entry name" value="UspA"/>
</dbReference>
<dbReference type="AlphaFoldDB" id="D1CCH5"/>
<dbReference type="EMBL" id="CP001825">
    <property type="protein sequence ID" value="ACZ42490.1"/>
    <property type="molecule type" value="Genomic_DNA"/>
</dbReference>
<evidence type="ECO:0000313" key="3">
    <source>
        <dbReference type="EMBL" id="ACZ42490.1"/>
    </source>
</evidence>
<dbReference type="SUPFAM" id="SSF52402">
    <property type="entry name" value="Adenine nucleotide alpha hydrolases-like"/>
    <property type="match status" value="2"/>
</dbReference>
<protein>
    <submittedName>
        <fullName evidence="3">UspA domain protein</fullName>
    </submittedName>
</protein>
<dbReference type="Pfam" id="PF00582">
    <property type="entry name" value="Usp"/>
    <property type="match status" value="2"/>
</dbReference>
<dbReference type="CDD" id="cd00293">
    <property type="entry name" value="USP-like"/>
    <property type="match status" value="2"/>
</dbReference>
<dbReference type="PRINTS" id="PR01438">
    <property type="entry name" value="UNVRSLSTRESS"/>
</dbReference>